<dbReference type="PANTHER" id="PTHR30383:SF5">
    <property type="entry name" value="SGNH HYDROLASE-TYPE ESTERASE DOMAIN-CONTAINING PROTEIN"/>
    <property type="match status" value="1"/>
</dbReference>
<dbReference type="OrthoDB" id="1246242at2"/>
<dbReference type="EMBL" id="SMFL01000002">
    <property type="protein sequence ID" value="TDE17390.1"/>
    <property type="molecule type" value="Genomic_DNA"/>
</dbReference>
<feature type="chain" id="PRO_5020599245" evidence="1">
    <location>
        <begin position="19"/>
        <end position="275"/>
    </location>
</feature>
<dbReference type="Proteomes" id="UP000294850">
    <property type="component" value="Unassembled WGS sequence"/>
</dbReference>
<keyword evidence="4" id="KW-1185">Reference proteome</keyword>
<sequence>MKKYLPPFLCLLIFLSLAPRKVTWVAIGDSITYLNDHQNETANRVTKGYMTLISEKYPRVEYINQGHNGWTSINIADKIESLGLEKADVYTIFLGTNDWWQGKPLGNISDYKDSTGTATVYGAFRTITSKLKQLNKKAKIILITPMQRGDFVYINNAKNNAYGSYKPKKEQTLEQFANAIAEIGKLEKLPVADLYHDSGISLENMVNFKRLKDPSTGAYRNYSYPDYTTVAFDPEKDEYPYPVEASNMTYDGLHPSDKGYQQIADLLVSKWKGVK</sequence>
<keyword evidence="3" id="KW-0378">Hydrolase</keyword>
<dbReference type="InterPro" id="IPR051532">
    <property type="entry name" value="Ester_Hydrolysis_Enzymes"/>
</dbReference>
<keyword evidence="1" id="KW-0732">Signal</keyword>
<evidence type="ECO:0000313" key="3">
    <source>
        <dbReference type="EMBL" id="TDE17390.1"/>
    </source>
</evidence>
<feature type="domain" description="SGNH hydrolase-type esterase" evidence="2">
    <location>
        <begin position="26"/>
        <end position="261"/>
    </location>
</feature>
<accession>A0A4R5DY35</accession>
<comment type="caution">
    <text evidence="3">The sequence shown here is derived from an EMBL/GenBank/DDBJ whole genome shotgun (WGS) entry which is preliminary data.</text>
</comment>
<dbReference type="PANTHER" id="PTHR30383">
    <property type="entry name" value="THIOESTERASE 1/PROTEASE 1/LYSOPHOSPHOLIPASE L1"/>
    <property type="match status" value="1"/>
</dbReference>
<dbReference type="Gene3D" id="3.40.50.1110">
    <property type="entry name" value="SGNH hydrolase"/>
    <property type="match status" value="1"/>
</dbReference>
<name>A0A4R5DY35_9BACT</name>
<dbReference type="Pfam" id="PF13472">
    <property type="entry name" value="Lipase_GDSL_2"/>
    <property type="match status" value="1"/>
</dbReference>
<dbReference type="InterPro" id="IPR013830">
    <property type="entry name" value="SGNH_hydro"/>
</dbReference>
<evidence type="ECO:0000259" key="2">
    <source>
        <dbReference type="Pfam" id="PF13472"/>
    </source>
</evidence>
<dbReference type="InterPro" id="IPR036514">
    <property type="entry name" value="SGNH_hydro_sf"/>
</dbReference>
<organism evidence="3 4">
    <name type="scientific">Dyadobacter psychrotolerans</name>
    <dbReference type="NCBI Taxonomy" id="2541721"/>
    <lineage>
        <taxon>Bacteria</taxon>
        <taxon>Pseudomonadati</taxon>
        <taxon>Bacteroidota</taxon>
        <taxon>Cytophagia</taxon>
        <taxon>Cytophagales</taxon>
        <taxon>Spirosomataceae</taxon>
        <taxon>Dyadobacter</taxon>
    </lineage>
</organism>
<dbReference type="RefSeq" id="WP_131957255.1">
    <property type="nucleotide sequence ID" value="NZ_SMFL01000002.1"/>
</dbReference>
<evidence type="ECO:0000313" key="4">
    <source>
        <dbReference type="Proteomes" id="UP000294850"/>
    </source>
</evidence>
<reference evidence="3 4" key="1">
    <citation type="submission" date="2019-03" db="EMBL/GenBank/DDBJ databases">
        <title>Dyadobacter AR-3-6 sp. nov., isolated from arctic soil.</title>
        <authorList>
            <person name="Chaudhary D.K."/>
        </authorList>
    </citation>
    <scope>NUCLEOTIDE SEQUENCE [LARGE SCALE GENOMIC DNA]</scope>
    <source>
        <strain evidence="3 4">AR-3-6</strain>
    </source>
</reference>
<evidence type="ECO:0000256" key="1">
    <source>
        <dbReference type="SAM" id="SignalP"/>
    </source>
</evidence>
<dbReference type="AlphaFoldDB" id="A0A4R5DY35"/>
<dbReference type="SUPFAM" id="SSF52266">
    <property type="entry name" value="SGNH hydrolase"/>
    <property type="match status" value="1"/>
</dbReference>
<gene>
    <name evidence="3" type="ORF">E0F88_05725</name>
</gene>
<protein>
    <submittedName>
        <fullName evidence="3">SGNH/GDSL hydrolase family protein</fullName>
    </submittedName>
</protein>
<dbReference type="GO" id="GO:0004622">
    <property type="term" value="F:phosphatidylcholine lysophospholipase activity"/>
    <property type="evidence" value="ECO:0007669"/>
    <property type="project" value="TreeGrafter"/>
</dbReference>
<proteinExistence type="predicted"/>
<feature type="signal peptide" evidence="1">
    <location>
        <begin position="1"/>
        <end position="18"/>
    </location>
</feature>
<dbReference type="CDD" id="cd00229">
    <property type="entry name" value="SGNH_hydrolase"/>
    <property type="match status" value="1"/>
</dbReference>